<comment type="caution">
    <text evidence="2">The sequence shown here is derived from an EMBL/GenBank/DDBJ whole genome shotgun (WGS) entry which is preliminary data.</text>
</comment>
<evidence type="ECO:0000313" key="2">
    <source>
        <dbReference type="EMBL" id="CAD6193343.1"/>
    </source>
</evidence>
<dbReference type="Proteomes" id="UP000835052">
    <property type="component" value="Unassembled WGS sequence"/>
</dbReference>
<evidence type="ECO:0000256" key="1">
    <source>
        <dbReference type="SAM" id="MobiDB-lite"/>
    </source>
</evidence>
<accession>A0A8S1HAR2</accession>
<feature type="region of interest" description="Disordered" evidence="1">
    <location>
        <begin position="1"/>
        <end position="21"/>
    </location>
</feature>
<reference evidence="2" key="1">
    <citation type="submission" date="2020-10" db="EMBL/GenBank/DDBJ databases">
        <authorList>
            <person name="Kikuchi T."/>
        </authorList>
    </citation>
    <scope>NUCLEOTIDE SEQUENCE</scope>
    <source>
        <strain evidence="2">NKZ352</strain>
    </source>
</reference>
<gene>
    <name evidence="2" type="ORF">CAUJ_LOCUS9262</name>
</gene>
<keyword evidence="3" id="KW-1185">Reference proteome</keyword>
<dbReference type="EMBL" id="CAJGYM010000034">
    <property type="protein sequence ID" value="CAD6193343.1"/>
    <property type="molecule type" value="Genomic_DNA"/>
</dbReference>
<sequence length="218" mass="23985">MSAQINNREDSSTSLPSQLRAHASPSASLALSAETLSLAERVKIAKEAAQFDEKSRRAVIERLPDAKNENQNALDLDFIKDICKVIHIDDPVEVYRHECSAKIRPLKVAFSSTRIRDSFIQQFAKGLEEVRLSAPLKPRCRRDMTLSELRLLRSLRKQVYDANIAAGRVVCYLNDLSVIKVRNGRSFVVSSSAEPGAPSPTPVTASAQAADDAVPMSP</sequence>
<name>A0A8S1HAR2_9PELO</name>
<proteinExistence type="predicted"/>
<evidence type="ECO:0000313" key="3">
    <source>
        <dbReference type="Proteomes" id="UP000835052"/>
    </source>
</evidence>
<feature type="compositionally biased region" description="Polar residues" evidence="1">
    <location>
        <begin position="1"/>
        <end position="17"/>
    </location>
</feature>
<dbReference type="OrthoDB" id="5862411at2759"/>
<organism evidence="2 3">
    <name type="scientific">Caenorhabditis auriculariae</name>
    <dbReference type="NCBI Taxonomy" id="2777116"/>
    <lineage>
        <taxon>Eukaryota</taxon>
        <taxon>Metazoa</taxon>
        <taxon>Ecdysozoa</taxon>
        <taxon>Nematoda</taxon>
        <taxon>Chromadorea</taxon>
        <taxon>Rhabditida</taxon>
        <taxon>Rhabditina</taxon>
        <taxon>Rhabditomorpha</taxon>
        <taxon>Rhabditoidea</taxon>
        <taxon>Rhabditidae</taxon>
        <taxon>Peloderinae</taxon>
        <taxon>Caenorhabditis</taxon>
    </lineage>
</organism>
<feature type="region of interest" description="Disordered" evidence="1">
    <location>
        <begin position="190"/>
        <end position="218"/>
    </location>
</feature>
<dbReference type="AlphaFoldDB" id="A0A8S1HAR2"/>
<protein>
    <submittedName>
        <fullName evidence="2">Uncharacterized protein</fullName>
    </submittedName>
</protein>